<name>A0A0F5JNT4_9BACT</name>
<organism evidence="1 2">
    <name type="scientific">Parabacteroides gordonii MS-1 = DSM 23371</name>
    <dbReference type="NCBI Taxonomy" id="1203610"/>
    <lineage>
        <taxon>Bacteria</taxon>
        <taxon>Pseudomonadati</taxon>
        <taxon>Bacteroidota</taxon>
        <taxon>Bacteroidia</taxon>
        <taxon>Bacteroidales</taxon>
        <taxon>Tannerellaceae</taxon>
        <taxon>Parabacteroides</taxon>
    </lineage>
</organism>
<keyword evidence="2" id="KW-1185">Reference proteome</keyword>
<gene>
    <name evidence="1" type="ORF">HMPREF1536_00790</name>
</gene>
<reference evidence="1 2" key="1">
    <citation type="submission" date="2013-04" db="EMBL/GenBank/DDBJ databases">
        <title>The Genome Sequence of Parabacteroides gordonii DSM 23371.</title>
        <authorList>
            <consortium name="The Broad Institute Genomics Platform"/>
            <person name="Earl A."/>
            <person name="Ward D."/>
            <person name="Feldgarden M."/>
            <person name="Gevers D."/>
            <person name="Martens E."/>
            <person name="Sakamoto M."/>
            <person name="Benno Y."/>
            <person name="Suzuki N."/>
            <person name="Matsunaga N."/>
            <person name="Koshihara K."/>
            <person name="Seki M."/>
            <person name="Komiya H."/>
            <person name="Walker B."/>
            <person name="Young S."/>
            <person name="Zeng Q."/>
            <person name="Gargeya S."/>
            <person name="Fitzgerald M."/>
            <person name="Haas B."/>
            <person name="Abouelleil A."/>
            <person name="Allen A.W."/>
            <person name="Alvarado L."/>
            <person name="Arachchi H.M."/>
            <person name="Berlin A.M."/>
            <person name="Chapman S.B."/>
            <person name="Gainer-Dewar J."/>
            <person name="Goldberg J."/>
            <person name="Griggs A."/>
            <person name="Gujja S."/>
            <person name="Hansen M."/>
            <person name="Howarth C."/>
            <person name="Imamovic A."/>
            <person name="Ireland A."/>
            <person name="Larimer J."/>
            <person name="McCowan C."/>
            <person name="Murphy C."/>
            <person name="Pearson M."/>
            <person name="Poon T.W."/>
            <person name="Priest M."/>
            <person name="Roberts A."/>
            <person name="Saif S."/>
            <person name="Shea T."/>
            <person name="Sisk P."/>
            <person name="Sykes S."/>
            <person name="Wortman J."/>
            <person name="Nusbaum C."/>
            <person name="Birren B."/>
        </authorList>
    </citation>
    <scope>NUCLEOTIDE SEQUENCE [LARGE SCALE GENOMIC DNA]</scope>
    <source>
        <strain evidence="1 2">MS-1</strain>
    </source>
</reference>
<evidence type="ECO:0000313" key="2">
    <source>
        <dbReference type="Proteomes" id="UP000033035"/>
    </source>
</evidence>
<protein>
    <submittedName>
        <fullName evidence="1">Uncharacterized protein</fullName>
    </submittedName>
</protein>
<dbReference type="HOGENOM" id="CLU_3346851_0_0_10"/>
<dbReference type="PATRIC" id="fig|1203610.3.peg.812"/>
<dbReference type="Proteomes" id="UP000033035">
    <property type="component" value="Unassembled WGS sequence"/>
</dbReference>
<dbReference type="EMBL" id="AQHW01000005">
    <property type="protein sequence ID" value="KKB59250.1"/>
    <property type="molecule type" value="Genomic_DNA"/>
</dbReference>
<dbReference type="AlphaFoldDB" id="A0A0F5JNT4"/>
<accession>A0A0F5JNT4</accession>
<evidence type="ECO:0000313" key="1">
    <source>
        <dbReference type="EMBL" id="KKB59250.1"/>
    </source>
</evidence>
<dbReference type="STRING" id="1203610.HMPREF1536_00790"/>
<proteinExistence type="predicted"/>
<sequence length="37" mass="4405">MFKYSHPMNQNGVYLLDLAFRIYVNHSSYGTMAKLFF</sequence>
<comment type="caution">
    <text evidence="1">The sequence shown here is derived from an EMBL/GenBank/DDBJ whole genome shotgun (WGS) entry which is preliminary data.</text>
</comment>